<dbReference type="OrthoDB" id="8477685at2"/>
<dbReference type="EMBL" id="SADE01000002">
    <property type="protein sequence ID" value="RVU36616.1"/>
    <property type="molecule type" value="Genomic_DNA"/>
</dbReference>
<dbReference type="Proteomes" id="UP000287447">
    <property type="component" value="Unassembled WGS sequence"/>
</dbReference>
<keyword evidence="3" id="KW-0812">Transmembrane</keyword>
<feature type="transmembrane region" description="Helical" evidence="3">
    <location>
        <begin position="150"/>
        <end position="169"/>
    </location>
</feature>
<feature type="region of interest" description="Disordered" evidence="2">
    <location>
        <begin position="769"/>
        <end position="814"/>
    </location>
</feature>
<feature type="coiled-coil region" evidence="1">
    <location>
        <begin position="501"/>
        <end position="559"/>
    </location>
</feature>
<keyword evidence="3" id="KW-1133">Transmembrane helix</keyword>
<evidence type="ECO:0000256" key="3">
    <source>
        <dbReference type="SAM" id="Phobius"/>
    </source>
</evidence>
<evidence type="ECO:0000313" key="5">
    <source>
        <dbReference type="Proteomes" id="UP000287447"/>
    </source>
</evidence>
<keyword evidence="5" id="KW-1185">Reference proteome</keyword>
<evidence type="ECO:0000256" key="2">
    <source>
        <dbReference type="SAM" id="MobiDB-lite"/>
    </source>
</evidence>
<dbReference type="NCBIfam" id="TIGR02302">
    <property type="entry name" value="aProt_lowcomp"/>
    <property type="match status" value="1"/>
</dbReference>
<accession>A0A3S2VQH3</accession>
<keyword evidence="3" id="KW-0472">Membrane</keyword>
<protein>
    <submittedName>
        <fullName evidence="4">TIGR02302 family protein</fullName>
    </submittedName>
</protein>
<feature type="transmembrane region" description="Helical" evidence="3">
    <location>
        <begin position="51"/>
        <end position="72"/>
    </location>
</feature>
<comment type="caution">
    <text evidence="4">The sequence shown here is derived from an EMBL/GenBank/DDBJ whole genome shotgun (WGS) entry which is preliminary data.</text>
</comment>
<name>A0A3S2VQH3_9PROT</name>
<dbReference type="Pfam" id="PF13779">
    <property type="entry name" value="DUF4175"/>
    <property type="match status" value="1"/>
</dbReference>
<feature type="region of interest" description="Disordered" evidence="2">
    <location>
        <begin position="655"/>
        <end position="688"/>
    </location>
</feature>
<sequence>MTEQTQTPRGIPFLKGTAILWAERLLAASWPFLTILAALLALAFSGFASELFGWLHLAVLIAGLLGLAWALYDAARRFRPPTHAEVVHHIERANKLEHRPLTALEDDIASGGEDGMGAALWALHKKRMAETVHGLTAGAPEAQLARRDPFALRLGAGILLVAVIFGVGGRAGENFNRFFEPNFTDAGAASAAALTLDAWITPPDYTGAAPIFLTGMEPAGNVSEPEANATDPGAVRQFAVPAGSKLVAQIGGVKDVPELDGASFGAQDGFLSIAADSFRAEGALTKSGIIRVKAAGQTVATWDITVIPDKIPTADLSEAQTGQTARGSLELRYHAADDYGVMDLSIELRRTEAPAQPGDEVIAIDLPAGGGPGSVQIEGSHFLNQMDHIWAGEEVWAELSATDAIDQIGKSEPIGITLPEREFRHPVAQKIIAQRKRLGLQGLPVAPLVASVLRQLAWDKEAYDGDVVVFLGLNMAARRLAVDPDENVMDGMIDLLWQLALRLEDGNLSVAEQRLRRAEQALMDAIARDADAAEIDRLMQELKQAMDEYLQALMQNAQEQMDQGGIEDIPMDENDRMLAKQDIDQIMERVREMLQNGMKDAARRMLEQLQRMMENLQVGIQQRPSPQGMEAMEMLEGLQELMNGQRELLDRTHNNTRQQESGNPDMQQGNRQNQGNSQQQGQRGSMAADAALQEALRRQLGDLMQRYGEMMGDIPAPFGRAEQEMRGSTEALQQGKPGDAVGPQGQALDQLQEAARQAQQQFMERFGNQMGQGQQATGQGPNTGDQDPFGRAPNDATPGQAEGDVVIPDTGDLKRAREIRDELRRRSGDRSRPEVELDYIDRLLRQFE</sequence>
<feature type="compositionally biased region" description="Low complexity" evidence="2">
    <location>
        <begin position="667"/>
        <end position="685"/>
    </location>
</feature>
<keyword evidence="1" id="KW-0175">Coiled coil</keyword>
<dbReference type="InterPro" id="IPR012683">
    <property type="entry name" value="CHP02302_TM"/>
</dbReference>
<gene>
    <name evidence="4" type="ORF">EOI86_15660</name>
</gene>
<reference evidence="5" key="1">
    <citation type="submission" date="2019-01" db="EMBL/GenBank/DDBJ databases">
        <title>Gri0909 isolated from a small marine red alga.</title>
        <authorList>
            <person name="Kim J."/>
            <person name="Jeong S.E."/>
            <person name="Jeon C.O."/>
        </authorList>
    </citation>
    <scope>NUCLEOTIDE SEQUENCE [LARGE SCALE GENOMIC DNA]</scope>
    <source>
        <strain evidence="5">Gri0909</strain>
    </source>
</reference>
<proteinExistence type="predicted"/>
<feature type="region of interest" description="Disordered" evidence="2">
    <location>
        <begin position="723"/>
        <end position="745"/>
    </location>
</feature>
<organism evidence="4 5">
    <name type="scientific">Hwanghaeella grinnelliae</name>
    <dbReference type="NCBI Taxonomy" id="2500179"/>
    <lineage>
        <taxon>Bacteria</taxon>
        <taxon>Pseudomonadati</taxon>
        <taxon>Pseudomonadota</taxon>
        <taxon>Alphaproteobacteria</taxon>
        <taxon>Rhodospirillales</taxon>
        <taxon>Rhodospirillaceae</taxon>
        <taxon>Hwanghaeella</taxon>
    </lineage>
</organism>
<feature type="compositionally biased region" description="Polar residues" evidence="2">
    <location>
        <begin position="655"/>
        <end position="666"/>
    </location>
</feature>
<dbReference type="AlphaFoldDB" id="A0A3S2VQH3"/>
<feature type="transmembrane region" description="Helical" evidence="3">
    <location>
        <begin position="25"/>
        <end position="45"/>
    </location>
</feature>
<feature type="compositionally biased region" description="Low complexity" evidence="2">
    <location>
        <begin position="769"/>
        <end position="780"/>
    </location>
</feature>
<evidence type="ECO:0000313" key="4">
    <source>
        <dbReference type="EMBL" id="RVU36616.1"/>
    </source>
</evidence>
<dbReference type="RefSeq" id="WP_127766092.1">
    <property type="nucleotide sequence ID" value="NZ_SADE01000002.1"/>
</dbReference>
<evidence type="ECO:0000256" key="1">
    <source>
        <dbReference type="SAM" id="Coils"/>
    </source>
</evidence>